<accession>A0A3A8IZN5</accession>
<name>A0A3A8IZN5_9BACT</name>
<proteinExistence type="predicted"/>
<dbReference type="AlphaFoldDB" id="A0A3A8IZN5"/>
<dbReference type="Proteomes" id="UP000268094">
    <property type="component" value="Unassembled WGS sequence"/>
</dbReference>
<keyword evidence="2" id="KW-1185">Reference proteome</keyword>
<evidence type="ECO:0000313" key="2">
    <source>
        <dbReference type="Proteomes" id="UP000268094"/>
    </source>
</evidence>
<dbReference type="RefSeq" id="WP_120542264.1">
    <property type="nucleotide sequence ID" value="NZ_RAVZ01000135.1"/>
</dbReference>
<dbReference type="EMBL" id="RAVZ01000135">
    <property type="protein sequence ID" value="RKG85364.1"/>
    <property type="molecule type" value="Genomic_DNA"/>
</dbReference>
<organism evidence="1 2">
    <name type="scientific">Corallococcus terminator</name>
    <dbReference type="NCBI Taxonomy" id="2316733"/>
    <lineage>
        <taxon>Bacteria</taxon>
        <taxon>Pseudomonadati</taxon>
        <taxon>Myxococcota</taxon>
        <taxon>Myxococcia</taxon>
        <taxon>Myxococcales</taxon>
        <taxon>Cystobacterineae</taxon>
        <taxon>Myxococcaceae</taxon>
        <taxon>Corallococcus</taxon>
    </lineage>
</organism>
<dbReference type="OrthoDB" id="226361at2"/>
<reference evidence="2" key="1">
    <citation type="submission" date="2018-09" db="EMBL/GenBank/DDBJ databases">
        <authorList>
            <person name="Livingstone P.G."/>
            <person name="Whitworth D.E."/>
        </authorList>
    </citation>
    <scope>NUCLEOTIDE SEQUENCE [LARGE SCALE GENOMIC DNA]</scope>
    <source>
        <strain evidence="2">CA054A</strain>
    </source>
</reference>
<protein>
    <submittedName>
        <fullName evidence="1">Uncharacterized protein</fullName>
    </submittedName>
</protein>
<comment type="caution">
    <text evidence="1">The sequence shown here is derived from an EMBL/GenBank/DDBJ whole genome shotgun (WGS) entry which is preliminary data.</text>
</comment>
<sequence length="575" mass="62003">MLSSQTADIVRRFLTPANQIDFPQNPTLQKQLDEQWSFNLTGFTQQGITGNPWNSLNAANNTWYFNPVTTDPANVVYQPIQWNAFPGRLDFYYGEGNGSNNVQGLELSTDDLLSLGDTGKTTNGTPFSALPKITNPCTQDVSNYGPFGPRGWQDEYCEWSVERNEKGDIVRIDFTCENPEYWNSLWAVSPERVLELYRSTLGKPHIQLADLQLVDPSRRTPVIDPSTGRPAYNPLNKWNSGPVSSATQGGAMHLTSTPNTIQTEIGLGSAATVPRPGGNGNAQALICCAQYGQPARNSDPHIGQSINQLVAPPNPAQSAMKATLANPPGLYIQTPDFASYNYQSPDGTDVSTFWTIVRGRSEMFDEQGRKMPGHYILHASFQVPASKPYTVSDLTINGQKIKWAGQVAQTFLMQITGAGLKQTDTAPVQSCVATPPTVFAQPLQIFHANVFYALVGTQVPNVMGVDMNLASNSTLIAPRLKVRDTNVQLVITADTLSGGGFPAVSFGDGVTARVVSQASVTYAVPGNTYPAPLSVLLVTVDVSASAVPGPRSLWITNNGQAQSVGFPAAIHVVPA</sequence>
<gene>
    <name evidence="1" type="ORF">D7V88_20100</name>
</gene>
<evidence type="ECO:0000313" key="1">
    <source>
        <dbReference type="EMBL" id="RKG85364.1"/>
    </source>
</evidence>